<dbReference type="Pfam" id="PF06791">
    <property type="entry name" value="TMP_2"/>
    <property type="match status" value="1"/>
</dbReference>
<dbReference type="InterPro" id="IPR009628">
    <property type="entry name" value="Phage_tape_measure_N"/>
</dbReference>
<organism evidence="3 4">
    <name type="scientific">Pelomonas nitida</name>
    <dbReference type="NCBI Taxonomy" id="3299027"/>
    <lineage>
        <taxon>Bacteria</taxon>
        <taxon>Pseudomonadati</taxon>
        <taxon>Pseudomonadota</taxon>
        <taxon>Betaproteobacteria</taxon>
        <taxon>Burkholderiales</taxon>
        <taxon>Sphaerotilaceae</taxon>
        <taxon>Roseateles</taxon>
    </lineage>
</organism>
<feature type="coiled-coil region" evidence="1">
    <location>
        <begin position="413"/>
        <end position="440"/>
    </location>
</feature>
<dbReference type="Proteomes" id="UP001606305">
    <property type="component" value="Unassembled WGS sequence"/>
</dbReference>
<name>A0ABW7G7D5_9BURK</name>
<protein>
    <submittedName>
        <fullName evidence="3">Phage tail length tape measure family protein</fullName>
    </submittedName>
</protein>
<dbReference type="RefSeq" id="WP_394488719.1">
    <property type="nucleotide sequence ID" value="NZ_JBIGIA010000009.1"/>
</dbReference>
<dbReference type="EMBL" id="JBIGIA010000009">
    <property type="protein sequence ID" value="MFG6457864.1"/>
    <property type="molecule type" value="Genomic_DNA"/>
</dbReference>
<evidence type="ECO:0000259" key="2">
    <source>
        <dbReference type="Pfam" id="PF06791"/>
    </source>
</evidence>
<evidence type="ECO:0000313" key="3">
    <source>
        <dbReference type="EMBL" id="MFG6457864.1"/>
    </source>
</evidence>
<accession>A0ABW7G7D5</accession>
<dbReference type="PANTHER" id="PTHR45615:SF40">
    <property type="entry name" value="MYOSIN HEAVY CHAIN, NON-MUSCLE"/>
    <property type="match status" value="1"/>
</dbReference>
<sequence>MTENAREVELRATMDASGVRAGVEQAKTAIVDLGKTAEREGAKAGDNLGKTGDGAEKAAAKVAAAQSKMQAAIERSTAALQAGERGTSAYFEALSKQRGLSVDALKPYLDDLRKAEVAQKAASSSLGGIGVSAAQTSAALRQLPAQFTDIVTSLQGGQAPLTVLLQQGGQIKDSFGGAGAAARALGGYVLGLVNPFTVAAAAAGLLGLAYIKGAEEAQAFQKTLILTGNVAGVTAQELSGISASIAGSGVTQGAAAEALNLLASSGKIGAESLGRFAAAAVQLQRVGGPAVEDTAKAFADLGKDPLKASIKLDESTNFLTASVYKQIKALEEQGRAAEAARVAQEAYASAIEDRFPRLEKNLGSLERLWLNIKDATSFATSAAKAIGRDDTIVSLEAKIAQAKRRRDVLSTGNAADQTRAVQLTEELRIMEQQLATLEAQESPAKARAATAAQEAKDKAALQEFDKQSLQYLSKSAQMERELTAARNQYQVLVERGLISVQQYRDVLDGIRDKARDKSADNAAQRALEQEAALLERLSGLSGTYQKDLRALKVLRDGTAAGEERYVDAVKELIAKQPFAVKLEKEQAEAAKQVADAMARGNDLYLKKIDAMDQSAEAVAKQVQKLRDEEEALGVSAALNVSLAQAVELVAIKRLDEQRARAVAANDQRTADALQREIDKRKELADVIGNKETRDAAKKSAEEATKEWTRASNEIERTLTDALMRGFESGKGFARNLWDAVVNLFKTQVIKANIQPYISQFAGGIGSMLGLTGTATAATGSGVLGGAGSIGSLGSLLGLSGLGSAFSGGAMLAINGGTGLALDGAGALLGSGAWGQGLAQGAGALAPWALGGAAGIFGGRAISGGYSAFGGSGNAAVNIGTALGTVFAGPIGSVIGGAIGGIVNRAFGMGAKQTGETGITGSVNASGFAGQAYANWTKKGGWFRSDKHGTDLSAISAEQDAVLDTGIKALYQVTSEYAKVLSLPVDTVNNYAADFKVAWGKTEDENKAAIQAAITNLGDDLAKQFTAQLTPFQKAGETLSTTLARLSTLQTFSNSINSLGGIFAKIAGSSVDARERMIELAGGMDALSQQALGFAQNYYNRDEIAGFKAKDIQAALSSAGITTDVNSREQFRALVESINPATETGAKQLAVLLQLQGSFATVADYLAETGQTLSGAAAQAPASDALSPLLASATQQVQLAQQGIDAQYQTRDATLQIVTAVQQLTSVLITGTSAVCTPSSSSRQPEVVLA</sequence>
<keyword evidence="1" id="KW-0175">Coiled coil</keyword>
<comment type="caution">
    <text evidence="3">The sequence shown here is derived from an EMBL/GenBank/DDBJ whole genome shotgun (WGS) entry which is preliminary data.</text>
</comment>
<dbReference type="PANTHER" id="PTHR45615">
    <property type="entry name" value="MYOSIN HEAVY CHAIN, NON-MUSCLE"/>
    <property type="match status" value="1"/>
</dbReference>
<proteinExistence type="predicted"/>
<gene>
    <name evidence="3" type="ORF">ACG00X_13560</name>
</gene>
<reference evidence="3 4" key="1">
    <citation type="submission" date="2024-09" db="EMBL/GenBank/DDBJ databases">
        <title>Novel species of the genus Pelomonas and Roseateles isolated from streams.</title>
        <authorList>
            <person name="Lu H."/>
        </authorList>
    </citation>
    <scope>NUCLEOTIDE SEQUENCE [LARGE SCALE GENOMIC DNA]</scope>
    <source>
        <strain evidence="3 4">BYS96W</strain>
    </source>
</reference>
<evidence type="ECO:0000256" key="1">
    <source>
        <dbReference type="SAM" id="Coils"/>
    </source>
</evidence>
<feature type="coiled-coil region" evidence="1">
    <location>
        <begin position="579"/>
        <end position="628"/>
    </location>
</feature>
<keyword evidence="4" id="KW-1185">Reference proteome</keyword>
<feature type="domain" description="Bacteriophage tail tape measure N-terminal" evidence="2">
    <location>
        <begin position="128"/>
        <end position="328"/>
    </location>
</feature>
<evidence type="ECO:0000313" key="4">
    <source>
        <dbReference type="Proteomes" id="UP001606305"/>
    </source>
</evidence>